<feature type="transmembrane region" description="Helical" evidence="7">
    <location>
        <begin position="12"/>
        <end position="33"/>
    </location>
</feature>
<keyword evidence="7" id="KW-0472">Membrane</keyword>
<dbReference type="InterPro" id="IPR003661">
    <property type="entry name" value="HisK_dim/P_dom"/>
</dbReference>
<keyword evidence="5 9" id="KW-0418">Kinase</keyword>
<dbReference type="InterPro" id="IPR003594">
    <property type="entry name" value="HATPase_dom"/>
</dbReference>
<evidence type="ECO:0000256" key="7">
    <source>
        <dbReference type="SAM" id="Phobius"/>
    </source>
</evidence>
<comment type="catalytic activity">
    <reaction evidence="1">
        <text>ATP + protein L-histidine = ADP + protein N-phospho-L-histidine.</text>
        <dbReference type="EC" id="2.7.13.3"/>
    </reaction>
</comment>
<evidence type="ECO:0000313" key="10">
    <source>
        <dbReference type="Proteomes" id="UP000192360"/>
    </source>
</evidence>
<feature type="transmembrane region" description="Helical" evidence="7">
    <location>
        <begin position="39"/>
        <end position="64"/>
    </location>
</feature>
<keyword evidence="10" id="KW-1185">Reference proteome</keyword>
<dbReference type="SMART" id="SM00387">
    <property type="entry name" value="HATPase_c"/>
    <property type="match status" value="1"/>
</dbReference>
<dbReference type="OrthoDB" id="9810447at2"/>
<keyword evidence="3" id="KW-0597">Phosphoprotein</keyword>
<feature type="domain" description="Histidine kinase" evidence="8">
    <location>
        <begin position="87"/>
        <end position="302"/>
    </location>
</feature>
<dbReference type="RefSeq" id="WP_084059805.1">
    <property type="nucleotide sequence ID" value="NZ_FWXO01000001.1"/>
</dbReference>
<dbReference type="InterPro" id="IPR005467">
    <property type="entry name" value="His_kinase_dom"/>
</dbReference>
<name>A0A1W1YHF8_9FLAO</name>
<evidence type="ECO:0000256" key="3">
    <source>
        <dbReference type="ARBA" id="ARBA00022553"/>
    </source>
</evidence>
<keyword evidence="7" id="KW-0812">Transmembrane</keyword>
<dbReference type="EC" id="2.7.13.3" evidence="2"/>
<evidence type="ECO:0000259" key="8">
    <source>
        <dbReference type="PROSITE" id="PS50109"/>
    </source>
</evidence>
<evidence type="ECO:0000256" key="1">
    <source>
        <dbReference type="ARBA" id="ARBA00000085"/>
    </source>
</evidence>
<dbReference type="InterPro" id="IPR036890">
    <property type="entry name" value="HATPase_C_sf"/>
</dbReference>
<keyword evidence="4" id="KW-0808">Transferase</keyword>
<dbReference type="AlphaFoldDB" id="A0A1W1YHF8"/>
<dbReference type="PANTHER" id="PTHR45453">
    <property type="entry name" value="PHOSPHATE REGULON SENSOR PROTEIN PHOR"/>
    <property type="match status" value="1"/>
</dbReference>
<keyword evidence="6" id="KW-0902">Two-component regulatory system</keyword>
<dbReference type="InterPro" id="IPR050351">
    <property type="entry name" value="BphY/WalK/GraS-like"/>
</dbReference>
<evidence type="ECO:0000313" key="9">
    <source>
        <dbReference type="EMBL" id="SMC35617.1"/>
    </source>
</evidence>
<dbReference type="STRING" id="504486.SAMN05660703_0495"/>
<accession>A0A1W1YHF8</accession>
<dbReference type="PANTHER" id="PTHR45453:SF1">
    <property type="entry name" value="PHOSPHATE REGULON SENSOR PROTEIN PHOR"/>
    <property type="match status" value="1"/>
</dbReference>
<dbReference type="GO" id="GO:0005886">
    <property type="term" value="C:plasma membrane"/>
    <property type="evidence" value="ECO:0007669"/>
    <property type="project" value="TreeGrafter"/>
</dbReference>
<keyword evidence="7" id="KW-1133">Transmembrane helix</keyword>
<evidence type="ECO:0000256" key="2">
    <source>
        <dbReference type="ARBA" id="ARBA00012438"/>
    </source>
</evidence>
<protein>
    <recommendedName>
        <fullName evidence="2">histidine kinase</fullName>
        <ecNumber evidence="2">2.7.13.3</ecNumber>
    </recommendedName>
</protein>
<dbReference type="Proteomes" id="UP000192360">
    <property type="component" value="Unassembled WGS sequence"/>
</dbReference>
<dbReference type="CDD" id="cd00082">
    <property type="entry name" value="HisKA"/>
    <property type="match status" value="1"/>
</dbReference>
<dbReference type="Pfam" id="PF02518">
    <property type="entry name" value="HATPase_c"/>
    <property type="match status" value="1"/>
</dbReference>
<dbReference type="PRINTS" id="PR00344">
    <property type="entry name" value="BCTRLSENSOR"/>
</dbReference>
<reference evidence="9 10" key="1">
    <citation type="submission" date="2017-04" db="EMBL/GenBank/DDBJ databases">
        <authorList>
            <person name="Afonso C.L."/>
            <person name="Miller P.J."/>
            <person name="Scott M.A."/>
            <person name="Spackman E."/>
            <person name="Goraichik I."/>
            <person name="Dimitrov K.M."/>
            <person name="Suarez D.L."/>
            <person name="Swayne D.E."/>
        </authorList>
    </citation>
    <scope>NUCLEOTIDE SEQUENCE [LARGE SCALE GENOMIC DNA]</scope>
    <source>
        <strain evidence="9 10">DSM 21164</strain>
    </source>
</reference>
<dbReference type="Gene3D" id="3.30.565.10">
    <property type="entry name" value="Histidine kinase-like ATPase, C-terminal domain"/>
    <property type="match status" value="1"/>
</dbReference>
<evidence type="ECO:0000256" key="6">
    <source>
        <dbReference type="ARBA" id="ARBA00023012"/>
    </source>
</evidence>
<dbReference type="GO" id="GO:0000155">
    <property type="term" value="F:phosphorelay sensor kinase activity"/>
    <property type="evidence" value="ECO:0007669"/>
    <property type="project" value="InterPro"/>
</dbReference>
<evidence type="ECO:0000256" key="5">
    <source>
        <dbReference type="ARBA" id="ARBA00022777"/>
    </source>
</evidence>
<dbReference type="InterPro" id="IPR036097">
    <property type="entry name" value="HisK_dim/P_sf"/>
</dbReference>
<dbReference type="Gene3D" id="1.10.287.130">
    <property type="match status" value="1"/>
</dbReference>
<organism evidence="9 10">
    <name type="scientific">Cellulophaga tyrosinoxydans</name>
    <dbReference type="NCBI Taxonomy" id="504486"/>
    <lineage>
        <taxon>Bacteria</taxon>
        <taxon>Pseudomonadati</taxon>
        <taxon>Bacteroidota</taxon>
        <taxon>Flavobacteriia</taxon>
        <taxon>Flavobacteriales</taxon>
        <taxon>Flavobacteriaceae</taxon>
        <taxon>Cellulophaga</taxon>
    </lineage>
</organism>
<sequence length="303" mass="34822">MIPIKQRLYHPFFVVTISVLLSIISYVIAHYFIYWEDFWVGFFLSALIPFVVSCPIAVIMDGYFKKINKQKIELERLDSINKKLFLLISHDVRAPLNTLKGMIDLITNDVIDSQESKLYLKQLSIKFEHVNSFLDGLLDWSKRQTQDKPIEFTSFNSAEAIKPIYNLLEPIALSKEITISTKNLNNIIYADMESYSFVLRNVLHNAIKFTPKHGTIQIDTIKRDGHIYTSILDSGVGISEKEIKKILEGDNWYTTEGTLQERGSGFGLRTCIYYLKKNNGKILIESELNKGTKMTIILPEAKL</sequence>
<dbReference type="PROSITE" id="PS50109">
    <property type="entry name" value="HIS_KIN"/>
    <property type="match status" value="1"/>
</dbReference>
<dbReference type="InterPro" id="IPR004358">
    <property type="entry name" value="Sig_transdc_His_kin-like_C"/>
</dbReference>
<dbReference type="EMBL" id="FWXO01000001">
    <property type="protein sequence ID" value="SMC35617.1"/>
    <property type="molecule type" value="Genomic_DNA"/>
</dbReference>
<proteinExistence type="predicted"/>
<dbReference type="SUPFAM" id="SSF55874">
    <property type="entry name" value="ATPase domain of HSP90 chaperone/DNA topoisomerase II/histidine kinase"/>
    <property type="match status" value="1"/>
</dbReference>
<dbReference type="SUPFAM" id="SSF47384">
    <property type="entry name" value="Homodimeric domain of signal transducing histidine kinase"/>
    <property type="match status" value="1"/>
</dbReference>
<gene>
    <name evidence="9" type="ORF">SAMN05660703_0495</name>
</gene>
<evidence type="ECO:0000256" key="4">
    <source>
        <dbReference type="ARBA" id="ARBA00022679"/>
    </source>
</evidence>
<dbReference type="GO" id="GO:0016036">
    <property type="term" value="P:cellular response to phosphate starvation"/>
    <property type="evidence" value="ECO:0007669"/>
    <property type="project" value="TreeGrafter"/>
</dbReference>
<dbReference type="GO" id="GO:0004721">
    <property type="term" value="F:phosphoprotein phosphatase activity"/>
    <property type="evidence" value="ECO:0007669"/>
    <property type="project" value="TreeGrafter"/>
</dbReference>